<dbReference type="EMBL" id="CVRI01000075">
    <property type="protein sequence ID" value="CRL08306.1"/>
    <property type="molecule type" value="Genomic_DNA"/>
</dbReference>
<sequence length="66" mass="7646">MSKTNNSRKINENELNSVQLICLIYEFIMTKYLTKVCETPVMDGIKGKFLVKNVDEEGNRFSELID</sequence>
<name>A0A1J1J8L6_9DIPT</name>
<evidence type="ECO:0000313" key="2">
    <source>
        <dbReference type="Proteomes" id="UP000183832"/>
    </source>
</evidence>
<accession>A0A1J1J8L6</accession>
<gene>
    <name evidence="1" type="ORF">CLUMA_CG021641</name>
</gene>
<dbReference type="AlphaFoldDB" id="A0A1J1J8L6"/>
<dbReference type="Proteomes" id="UP000183832">
    <property type="component" value="Unassembled WGS sequence"/>
</dbReference>
<proteinExistence type="predicted"/>
<keyword evidence="2" id="KW-1185">Reference proteome</keyword>
<reference evidence="1 2" key="1">
    <citation type="submission" date="2015-04" db="EMBL/GenBank/DDBJ databases">
        <authorList>
            <person name="Syromyatnikov M.Y."/>
            <person name="Popov V.N."/>
        </authorList>
    </citation>
    <scope>NUCLEOTIDE SEQUENCE [LARGE SCALE GENOMIC DNA]</scope>
</reference>
<organism evidence="1 2">
    <name type="scientific">Clunio marinus</name>
    <dbReference type="NCBI Taxonomy" id="568069"/>
    <lineage>
        <taxon>Eukaryota</taxon>
        <taxon>Metazoa</taxon>
        <taxon>Ecdysozoa</taxon>
        <taxon>Arthropoda</taxon>
        <taxon>Hexapoda</taxon>
        <taxon>Insecta</taxon>
        <taxon>Pterygota</taxon>
        <taxon>Neoptera</taxon>
        <taxon>Endopterygota</taxon>
        <taxon>Diptera</taxon>
        <taxon>Nematocera</taxon>
        <taxon>Chironomoidea</taxon>
        <taxon>Chironomidae</taxon>
        <taxon>Clunio</taxon>
    </lineage>
</organism>
<protein>
    <submittedName>
        <fullName evidence="1">CLUMA_CG021641, isoform A</fullName>
    </submittedName>
</protein>
<evidence type="ECO:0000313" key="1">
    <source>
        <dbReference type="EMBL" id="CRL08306.1"/>
    </source>
</evidence>